<protein>
    <submittedName>
        <fullName evidence="6">Erythromycin biosynthesis sensory transduction protein eryC1</fullName>
    </submittedName>
</protein>
<dbReference type="Gene3D" id="3.90.1150.10">
    <property type="entry name" value="Aspartate Aminotransferase, domain 1"/>
    <property type="match status" value="1"/>
</dbReference>
<dbReference type="GO" id="GO:0030170">
    <property type="term" value="F:pyridoxal phosphate binding"/>
    <property type="evidence" value="ECO:0007669"/>
    <property type="project" value="TreeGrafter"/>
</dbReference>
<dbReference type="CDD" id="cd00616">
    <property type="entry name" value="AHBA_syn"/>
    <property type="match status" value="1"/>
</dbReference>
<evidence type="ECO:0000256" key="2">
    <source>
        <dbReference type="ARBA" id="ARBA00037999"/>
    </source>
</evidence>
<dbReference type="InterPro" id="IPR015424">
    <property type="entry name" value="PyrdxlP-dep_Trfase"/>
</dbReference>
<sequence length="366" mass="39467">MIPFLDLAAQHRSIGAELERAMLEVIRSGDYAANPVIFEFEDAFAAYCGAREAIAVNAGISALHLALLAAGIGPGDEVITVPAAFVATVAAILYAGAKPILVDVDPQTWTMDPAAIEPVLTPATKAIVPVHLHGRIADMERILPIARRHRLWVIEDASQAHGAERNGAAAGTFGDMGCFSFYPGKNLWGGGDGGAVVTDRTDLAETIRCLRDMGQISRHNHIRHGFNYRMDAIQAASLSVKLRYLDGWIRSRRHLAAFYDRVFAGTPIQAQALPVGGEHAYQIYAIRIAERNLVRARLAQAGIATSIHYPLPVHLQPAYAGLGYGPGRFPVSEALSAQTLSLPIYPELSVPAVERIAQTVNELSRS</sequence>
<dbReference type="InterPro" id="IPR000653">
    <property type="entry name" value="DegT/StrS_aminotransferase"/>
</dbReference>
<dbReference type="STRING" id="1122125.GCA_000423185_06937"/>
<keyword evidence="7" id="KW-1185">Reference proteome</keyword>
<accession>A0A211ZHP2</accession>
<feature type="active site" description="Proton acceptor" evidence="3">
    <location>
        <position position="185"/>
    </location>
</feature>
<evidence type="ECO:0000256" key="1">
    <source>
        <dbReference type="ARBA" id="ARBA00022898"/>
    </source>
</evidence>
<comment type="similarity">
    <text evidence="2 5">Belongs to the DegT/DnrJ/EryC1 family.</text>
</comment>
<reference evidence="7" key="1">
    <citation type="submission" date="2017-05" db="EMBL/GenBank/DDBJ databases">
        <authorList>
            <person name="Macchi M."/>
            <person name="Festa S."/>
            <person name="Coppotelli B.M."/>
            <person name="Morelli I.S."/>
        </authorList>
    </citation>
    <scope>NUCLEOTIDE SEQUENCE [LARGE SCALE GENOMIC DNA]</scope>
    <source>
        <strain evidence="7">I</strain>
    </source>
</reference>
<dbReference type="InterPro" id="IPR015422">
    <property type="entry name" value="PyrdxlP-dep_Trfase_small"/>
</dbReference>
<evidence type="ECO:0000313" key="6">
    <source>
        <dbReference type="EMBL" id="OWJ64801.1"/>
    </source>
</evidence>
<evidence type="ECO:0000313" key="7">
    <source>
        <dbReference type="Proteomes" id="UP000196655"/>
    </source>
</evidence>
<dbReference type="GO" id="GO:0000271">
    <property type="term" value="P:polysaccharide biosynthetic process"/>
    <property type="evidence" value="ECO:0007669"/>
    <property type="project" value="TreeGrafter"/>
</dbReference>
<comment type="caution">
    <text evidence="6">The sequence shown here is derived from an EMBL/GenBank/DDBJ whole genome shotgun (WGS) entry which is preliminary data.</text>
</comment>
<evidence type="ECO:0000256" key="4">
    <source>
        <dbReference type="PIRSR" id="PIRSR000390-2"/>
    </source>
</evidence>
<dbReference type="PIRSF" id="PIRSF000390">
    <property type="entry name" value="PLP_StrS"/>
    <property type="match status" value="1"/>
</dbReference>
<evidence type="ECO:0000256" key="3">
    <source>
        <dbReference type="PIRSR" id="PIRSR000390-1"/>
    </source>
</evidence>
<dbReference type="Proteomes" id="UP000196655">
    <property type="component" value="Unassembled WGS sequence"/>
</dbReference>
<keyword evidence="1 4" id="KW-0663">Pyridoxal phosphate</keyword>
<dbReference type="PANTHER" id="PTHR30244:SF36">
    <property type="entry name" value="3-OXO-GLUCOSE-6-PHOSPHATE:GLUTAMATE AMINOTRANSFERASE"/>
    <property type="match status" value="1"/>
</dbReference>
<dbReference type="AlphaFoldDB" id="A0A211ZHP2"/>
<dbReference type="SUPFAM" id="SSF53383">
    <property type="entry name" value="PLP-dependent transferases"/>
    <property type="match status" value="1"/>
</dbReference>
<dbReference type="GO" id="GO:0008483">
    <property type="term" value="F:transaminase activity"/>
    <property type="evidence" value="ECO:0007669"/>
    <property type="project" value="TreeGrafter"/>
</dbReference>
<dbReference type="Pfam" id="PF01041">
    <property type="entry name" value="DegT_DnrJ_EryC1"/>
    <property type="match status" value="1"/>
</dbReference>
<dbReference type="Gene3D" id="3.40.640.10">
    <property type="entry name" value="Type I PLP-dependent aspartate aminotransferase-like (Major domain)"/>
    <property type="match status" value="1"/>
</dbReference>
<dbReference type="InterPro" id="IPR015421">
    <property type="entry name" value="PyrdxlP-dep_Trfase_major"/>
</dbReference>
<evidence type="ECO:0000256" key="5">
    <source>
        <dbReference type="RuleBase" id="RU004508"/>
    </source>
</evidence>
<name>A0A211ZHP2_9PROT</name>
<dbReference type="RefSeq" id="WP_088153317.1">
    <property type="nucleotide sequence ID" value="NZ_NHON01000049.1"/>
</dbReference>
<dbReference type="EMBL" id="NHON01000049">
    <property type="protein sequence ID" value="OWJ64801.1"/>
    <property type="molecule type" value="Genomic_DNA"/>
</dbReference>
<dbReference type="OrthoDB" id="9768668at2"/>
<proteinExistence type="inferred from homology"/>
<feature type="modified residue" description="N6-(pyridoxal phosphate)lysine" evidence="4">
    <location>
        <position position="185"/>
    </location>
</feature>
<gene>
    <name evidence="6" type="ORF">BWR60_22745</name>
</gene>
<dbReference type="PANTHER" id="PTHR30244">
    <property type="entry name" value="TRANSAMINASE"/>
    <property type="match status" value="1"/>
</dbReference>
<organism evidence="6 7">
    <name type="scientific">Inquilinus limosus</name>
    <dbReference type="NCBI Taxonomy" id="171674"/>
    <lineage>
        <taxon>Bacteria</taxon>
        <taxon>Pseudomonadati</taxon>
        <taxon>Pseudomonadota</taxon>
        <taxon>Alphaproteobacteria</taxon>
        <taxon>Rhodospirillales</taxon>
        <taxon>Rhodospirillaceae</taxon>
        <taxon>Inquilinus</taxon>
    </lineage>
</organism>